<reference evidence="2 3" key="1">
    <citation type="submission" date="2023-07" db="EMBL/GenBank/DDBJ databases">
        <title>The novel representative of Negativicutes class, Anaeroselena agilis gen. nov. sp. nov.</title>
        <authorList>
            <person name="Prokofeva M.I."/>
            <person name="Elcheninov A.G."/>
            <person name="Klyukina A."/>
            <person name="Kublanov I.V."/>
            <person name="Frolov E.N."/>
            <person name="Podosokorskaya O.A."/>
        </authorList>
    </citation>
    <scope>NUCLEOTIDE SEQUENCE [LARGE SCALE GENOMIC DNA]</scope>
    <source>
        <strain evidence="2 3">4137-cl</strain>
    </source>
</reference>
<feature type="domain" description="Putative regulatory protein FmdB zinc ribbon" evidence="1">
    <location>
        <begin position="1"/>
        <end position="42"/>
    </location>
</feature>
<gene>
    <name evidence="2" type="ORF">Q4T40_08230</name>
</gene>
<protein>
    <submittedName>
        <fullName evidence="2">Zinc ribbon domain-containing protein</fullName>
    </submittedName>
</protein>
<evidence type="ECO:0000313" key="3">
    <source>
        <dbReference type="Proteomes" id="UP001254848"/>
    </source>
</evidence>
<name>A0ABU3NWN0_9FIRM</name>
<proteinExistence type="predicted"/>
<evidence type="ECO:0000313" key="2">
    <source>
        <dbReference type="EMBL" id="MDT8901222.1"/>
    </source>
</evidence>
<dbReference type="NCBIfam" id="TIGR02605">
    <property type="entry name" value="CxxC_CxxC_SSSS"/>
    <property type="match status" value="1"/>
</dbReference>
<accession>A0ABU3NWN0</accession>
<dbReference type="Pfam" id="PF09723">
    <property type="entry name" value="Zn_ribbon_8"/>
    <property type="match status" value="1"/>
</dbReference>
<dbReference type="InterPro" id="IPR013429">
    <property type="entry name" value="Regulatory_FmdB_Zinc_ribbon"/>
</dbReference>
<dbReference type="EMBL" id="JAUOZS010000001">
    <property type="protein sequence ID" value="MDT8901222.1"/>
    <property type="molecule type" value="Genomic_DNA"/>
</dbReference>
<comment type="caution">
    <text evidence="2">The sequence shown here is derived from an EMBL/GenBank/DDBJ whole genome shotgun (WGS) entry which is preliminary data.</text>
</comment>
<sequence length="67" mass="6963">MPIYEFKCNQCKANFEQLCRHDWHGTVSCPACGGKDLARTLSAFCSPGTGGGKNCAGCAGGNCASCK</sequence>
<dbReference type="RefSeq" id="WP_413779742.1">
    <property type="nucleotide sequence ID" value="NZ_JAUOZS010000001.1"/>
</dbReference>
<evidence type="ECO:0000259" key="1">
    <source>
        <dbReference type="SMART" id="SM00834"/>
    </source>
</evidence>
<dbReference type="Proteomes" id="UP001254848">
    <property type="component" value="Unassembled WGS sequence"/>
</dbReference>
<organism evidence="2 3">
    <name type="scientific">Anaeroselena agilis</name>
    <dbReference type="NCBI Taxonomy" id="3063788"/>
    <lineage>
        <taxon>Bacteria</taxon>
        <taxon>Bacillati</taxon>
        <taxon>Bacillota</taxon>
        <taxon>Negativicutes</taxon>
        <taxon>Acetonemataceae</taxon>
        <taxon>Anaeroselena</taxon>
    </lineage>
</organism>
<dbReference type="SMART" id="SM00834">
    <property type="entry name" value="CxxC_CXXC_SSSS"/>
    <property type="match status" value="1"/>
</dbReference>
<keyword evidence="3" id="KW-1185">Reference proteome</keyword>